<dbReference type="EMBL" id="JAUSVR010000006">
    <property type="protein sequence ID" value="MDQ0511303.1"/>
    <property type="molecule type" value="Genomic_DNA"/>
</dbReference>
<evidence type="ECO:0000313" key="7">
    <source>
        <dbReference type="EMBL" id="MDQ0511303.1"/>
    </source>
</evidence>
<keyword evidence="3 5" id="KW-1133">Transmembrane helix</keyword>
<name>A0ABU0LRS8_9HYPH</name>
<sequence>MSASPSAARPGSPPSVAGARTPLSTPLPMAAGDWGALVLLSLIWGGSFFFGKVAVQEISPLTMVLGRVSIGTAALFVIARIGGVHVPLNRRLIGEFLIMAVIANIIPFGLIAWSQQHIPSGLSSILNAATPLFTVLVAQAFTRDEKFTAGKLAGVVLGFAGVAVMMGPALIGQLGGHQLPAQLAAIGATVSYGFAAVYGRRFRHLPPIGVAMLQLAASSVLLAPLALAIDQPWTRPLPSPHVLAALMGLGVLSTGIAYILYFRILARNGATNISLVTFLVPVSAILLGALFLGEALEPRELAGFALIALGLAAIDGRPARWVGRGMR</sequence>
<dbReference type="SUPFAM" id="SSF103481">
    <property type="entry name" value="Multidrug resistance efflux transporter EmrE"/>
    <property type="match status" value="2"/>
</dbReference>
<dbReference type="Pfam" id="PF00892">
    <property type="entry name" value="EamA"/>
    <property type="match status" value="2"/>
</dbReference>
<feature type="transmembrane region" description="Helical" evidence="5">
    <location>
        <begin position="273"/>
        <end position="295"/>
    </location>
</feature>
<protein>
    <submittedName>
        <fullName evidence="7">Drug/metabolite transporter (DMT)-like permease</fullName>
    </submittedName>
</protein>
<keyword evidence="2 5" id="KW-0812">Transmembrane</keyword>
<evidence type="ECO:0000313" key="8">
    <source>
        <dbReference type="Proteomes" id="UP001235094"/>
    </source>
</evidence>
<feature type="transmembrane region" description="Helical" evidence="5">
    <location>
        <begin position="154"/>
        <end position="175"/>
    </location>
</feature>
<keyword evidence="4 5" id="KW-0472">Membrane</keyword>
<feature type="domain" description="EamA" evidence="6">
    <location>
        <begin position="181"/>
        <end position="313"/>
    </location>
</feature>
<dbReference type="InterPro" id="IPR050638">
    <property type="entry name" value="AA-Vitamin_Transporters"/>
</dbReference>
<evidence type="ECO:0000259" key="6">
    <source>
        <dbReference type="Pfam" id="PF00892"/>
    </source>
</evidence>
<dbReference type="PANTHER" id="PTHR32322">
    <property type="entry name" value="INNER MEMBRANE TRANSPORTER"/>
    <property type="match status" value="1"/>
</dbReference>
<feature type="transmembrane region" description="Helical" evidence="5">
    <location>
        <begin position="301"/>
        <end position="319"/>
    </location>
</feature>
<dbReference type="InterPro" id="IPR037185">
    <property type="entry name" value="EmrE-like"/>
</dbReference>
<proteinExistence type="predicted"/>
<feature type="transmembrane region" description="Helical" evidence="5">
    <location>
        <begin position="61"/>
        <end position="81"/>
    </location>
</feature>
<dbReference type="RefSeq" id="WP_306890000.1">
    <property type="nucleotide sequence ID" value="NZ_JAUSVR010000006.1"/>
</dbReference>
<dbReference type="InterPro" id="IPR000620">
    <property type="entry name" value="EamA_dom"/>
</dbReference>
<gene>
    <name evidence="7" type="ORF">QOZ99_002200</name>
</gene>
<evidence type="ECO:0000256" key="3">
    <source>
        <dbReference type="ARBA" id="ARBA00022989"/>
    </source>
</evidence>
<feature type="transmembrane region" description="Helical" evidence="5">
    <location>
        <begin position="93"/>
        <end position="113"/>
    </location>
</feature>
<evidence type="ECO:0000256" key="2">
    <source>
        <dbReference type="ARBA" id="ARBA00022692"/>
    </source>
</evidence>
<evidence type="ECO:0000256" key="1">
    <source>
        <dbReference type="ARBA" id="ARBA00004141"/>
    </source>
</evidence>
<keyword evidence="8" id="KW-1185">Reference proteome</keyword>
<feature type="transmembrane region" description="Helical" evidence="5">
    <location>
        <begin position="241"/>
        <end position="261"/>
    </location>
</feature>
<feature type="transmembrane region" description="Helical" evidence="5">
    <location>
        <begin position="34"/>
        <end position="55"/>
    </location>
</feature>
<dbReference type="Proteomes" id="UP001235094">
    <property type="component" value="Unassembled WGS sequence"/>
</dbReference>
<reference evidence="7 8" key="1">
    <citation type="submission" date="2023-07" db="EMBL/GenBank/DDBJ databases">
        <title>Genomic Encyclopedia of Type Strains, Phase IV (KMG-IV): sequencing the most valuable type-strain genomes for metagenomic binning, comparative biology and taxonomic classification.</title>
        <authorList>
            <person name="Goeker M."/>
        </authorList>
    </citation>
    <scope>NUCLEOTIDE SEQUENCE [LARGE SCALE GENOMIC DNA]</scope>
    <source>
        <strain evidence="7 8">DSM 15561</strain>
    </source>
</reference>
<comment type="caution">
    <text evidence="7">The sequence shown here is derived from an EMBL/GenBank/DDBJ whole genome shotgun (WGS) entry which is preliminary data.</text>
</comment>
<feature type="transmembrane region" description="Helical" evidence="5">
    <location>
        <begin position="210"/>
        <end position="229"/>
    </location>
</feature>
<evidence type="ECO:0000256" key="4">
    <source>
        <dbReference type="ARBA" id="ARBA00023136"/>
    </source>
</evidence>
<comment type="subcellular location">
    <subcellularLocation>
        <location evidence="1">Membrane</location>
        <topology evidence="1">Multi-pass membrane protein</topology>
    </subcellularLocation>
</comment>
<dbReference type="PANTHER" id="PTHR32322:SF9">
    <property type="entry name" value="AMINO-ACID METABOLITE EFFLUX PUMP-RELATED"/>
    <property type="match status" value="1"/>
</dbReference>
<feature type="transmembrane region" description="Helical" evidence="5">
    <location>
        <begin position="181"/>
        <end position="198"/>
    </location>
</feature>
<feature type="domain" description="EamA" evidence="6">
    <location>
        <begin position="37"/>
        <end position="166"/>
    </location>
</feature>
<organism evidence="7 8">
    <name type="scientific">Ancylobacter amanitiformis</name>
    <dbReference type="NCBI Taxonomy" id="217069"/>
    <lineage>
        <taxon>Bacteria</taxon>
        <taxon>Pseudomonadati</taxon>
        <taxon>Pseudomonadota</taxon>
        <taxon>Alphaproteobacteria</taxon>
        <taxon>Hyphomicrobiales</taxon>
        <taxon>Xanthobacteraceae</taxon>
        <taxon>Ancylobacter</taxon>
    </lineage>
</organism>
<accession>A0ABU0LRS8</accession>
<evidence type="ECO:0000256" key="5">
    <source>
        <dbReference type="SAM" id="Phobius"/>
    </source>
</evidence>
<dbReference type="Gene3D" id="1.10.3730.20">
    <property type="match status" value="1"/>
</dbReference>